<dbReference type="PANTHER" id="PTHR12110:SF21">
    <property type="entry name" value="XYLOSE ISOMERASE-LIKE TIM BARREL DOMAIN-CONTAINING PROTEIN"/>
    <property type="match status" value="1"/>
</dbReference>
<dbReference type="OrthoDB" id="270844at2"/>
<evidence type="ECO:0000259" key="1">
    <source>
        <dbReference type="Pfam" id="PF01261"/>
    </source>
</evidence>
<accession>A0A410P4B8</accession>
<dbReference type="Proteomes" id="UP000287243">
    <property type="component" value="Chromosome"/>
</dbReference>
<dbReference type="RefSeq" id="WP_128699564.1">
    <property type="nucleotide sequence ID" value="NZ_CP019384.1"/>
</dbReference>
<dbReference type="EMBL" id="CP019384">
    <property type="protein sequence ID" value="QAT16921.1"/>
    <property type="molecule type" value="Genomic_DNA"/>
</dbReference>
<dbReference type="InterPro" id="IPR036237">
    <property type="entry name" value="Xyl_isomerase-like_sf"/>
</dbReference>
<dbReference type="InterPro" id="IPR050312">
    <property type="entry name" value="IolE/XylAMocC-like"/>
</dbReference>
<keyword evidence="3" id="KW-1185">Reference proteome</keyword>
<dbReference type="AlphaFoldDB" id="A0A410P4B8"/>
<protein>
    <recommendedName>
        <fullName evidence="1">Xylose isomerase-like TIM barrel domain-containing protein</fullName>
    </recommendedName>
</protein>
<dbReference type="Pfam" id="PF01261">
    <property type="entry name" value="AP_endonuc_2"/>
    <property type="match status" value="1"/>
</dbReference>
<organism evidence="2 3">
    <name type="scientific">Velamenicoccus archaeovorus</name>
    <dbReference type="NCBI Taxonomy" id="1930593"/>
    <lineage>
        <taxon>Bacteria</taxon>
        <taxon>Pseudomonadati</taxon>
        <taxon>Candidatus Omnitrophota</taxon>
        <taxon>Candidatus Velamenicoccus</taxon>
    </lineage>
</organism>
<gene>
    <name evidence="2" type="ORF">BU251_03835</name>
</gene>
<dbReference type="KEGG" id="vai:BU251_03835"/>
<dbReference type="SUPFAM" id="SSF51658">
    <property type="entry name" value="Xylose isomerase-like"/>
    <property type="match status" value="1"/>
</dbReference>
<reference evidence="2 3" key="1">
    <citation type="submission" date="2017-01" db="EMBL/GenBank/DDBJ databases">
        <title>First insights into the biology of 'candidatus Vampirococcus archaeovorus'.</title>
        <authorList>
            <person name="Kizina J."/>
            <person name="Jordan S."/>
            <person name="Stueber K."/>
            <person name="Reinhardt R."/>
            <person name="Harder J."/>
        </authorList>
    </citation>
    <scope>NUCLEOTIDE SEQUENCE [LARGE SCALE GENOMIC DNA]</scope>
    <source>
        <strain evidence="2 3">LiM</strain>
    </source>
</reference>
<dbReference type="Gene3D" id="3.20.20.150">
    <property type="entry name" value="Divalent-metal-dependent TIM barrel enzymes"/>
    <property type="match status" value="1"/>
</dbReference>
<evidence type="ECO:0000313" key="3">
    <source>
        <dbReference type="Proteomes" id="UP000287243"/>
    </source>
</evidence>
<feature type="domain" description="Xylose isomerase-like TIM barrel" evidence="1">
    <location>
        <begin position="21"/>
        <end position="268"/>
    </location>
</feature>
<name>A0A410P4B8_VELA1</name>
<sequence>MLALSTVWNAGRRETGLEVIKEIQDTGISCVELNFFLDSKMVEEILDYCRTHGLSIVSLHNFCPVPDGLERLKTLPDHFSLASLDETERLLAVAHTRNTLLVAHRCGASCVVLHCGRAEIRDKTRHLIRLAQESKKETPQYREDFAAFVKERKTKSRDHIPQLIKSLKALSDTAEECGLKLGIENRFYYREIPFLDEFREIFCALKGRPVGLWLDVGHNFILEQLGFLPHGKLLKDYGDRLIGIHLHNVNNLVDHQAAMTGQVNFNDFKPYVRPETIKVMELHGHVTQDEVRQSAVYFRETFGD</sequence>
<dbReference type="PANTHER" id="PTHR12110">
    <property type="entry name" value="HYDROXYPYRUVATE ISOMERASE"/>
    <property type="match status" value="1"/>
</dbReference>
<dbReference type="InterPro" id="IPR013022">
    <property type="entry name" value="Xyl_isomerase-like_TIM-brl"/>
</dbReference>
<evidence type="ECO:0000313" key="2">
    <source>
        <dbReference type="EMBL" id="QAT16921.1"/>
    </source>
</evidence>
<proteinExistence type="predicted"/>